<feature type="domain" description="EB" evidence="1">
    <location>
        <begin position="52"/>
        <end position="108"/>
    </location>
</feature>
<proteinExistence type="predicted"/>
<dbReference type="Proteomes" id="UP000270094">
    <property type="component" value="Unassembled WGS sequence"/>
</dbReference>
<sequence>MGSLSVLLPGSPGCSHSLQCSQAFPEAMCIQQKCTCPTNLPSAVDGTCAQRCAAGEVYSSIAGQCIPTVNPSEQCFYSAQCQTVEQMMTCEGSFCRCPNGLVFSGSQCSQSCPIGYIANSKGICTRGCQGNQIEVGGECLNQAVAGQPCRVQAQCIGGTTCLRGR</sequence>
<evidence type="ECO:0000313" key="2">
    <source>
        <dbReference type="EMBL" id="VDM83229.1"/>
    </source>
</evidence>
<accession>A0A3P7JTG1</accession>
<keyword evidence="3" id="KW-1185">Reference proteome</keyword>
<dbReference type="PANTHER" id="PTHR45985:SF3">
    <property type="entry name" value="CHITIN DEACETYLASE-LIKE 4"/>
    <property type="match status" value="1"/>
</dbReference>
<evidence type="ECO:0000259" key="1">
    <source>
        <dbReference type="Pfam" id="PF01683"/>
    </source>
</evidence>
<dbReference type="OrthoDB" id="504708at2759"/>
<reference evidence="2 3" key="1">
    <citation type="submission" date="2018-11" db="EMBL/GenBank/DDBJ databases">
        <authorList>
            <consortium name="Pathogen Informatics"/>
        </authorList>
    </citation>
    <scope>NUCLEOTIDE SEQUENCE [LARGE SCALE GENOMIC DNA]</scope>
</reference>
<dbReference type="AlphaFoldDB" id="A0A3P7JTG1"/>
<dbReference type="PANTHER" id="PTHR45985">
    <property type="match status" value="1"/>
</dbReference>
<dbReference type="InterPro" id="IPR052740">
    <property type="entry name" value="CE4"/>
</dbReference>
<dbReference type="EMBL" id="UYYB01121854">
    <property type="protein sequence ID" value="VDM83229.1"/>
    <property type="molecule type" value="Genomic_DNA"/>
</dbReference>
<dbReference type="InterPro" id="IPR006149">
    <property type="entry name" value="EB_dom"/>
</dbReference>
<gene>
    <name evidence="2" type="ORF">SVUK_LOCUS18227</name>
</gene>
<organism evidence="2 3">
    <name type="scientific">Strongylus vulgaris</name>
    <name type="common">Blood worm</name>
    <dbReference type="NCBI Taxonomy" id="40348"/>
    <lineage>
        <taxon>Eukaryota</taxon>
        <taxon>Metazoa</taxon>
        <taxon>Ecdysozoa</taxon>
        <taxon>Nematoda</taxon>
        <taxon>Chromadorea</taxon>
        <taxon>Rhabditida</taxon>
        <taxon>Rhabditina</taxon>
        <taxon>Rhabditomorpha</taxon>
        <taxon>Strongyloidea</taxon>
        <taxon>Strongylidae</taxon>
        <taxon>Strongylus</taxon>
    </lineage>
</organism>
<evidence type="ECO:0000313" key="3">
    <source>
        <dbReference type="Proteomes" id="UP000270094"/>
    </source>
</evidence>
<protein>
    <recommendedName>
        <fullName evidence="1">EB domain-containing protein</fullName>
    </recommendedName>
</protein>
<feature type="domain" description="EB" evidence="1">
    <location>
        <begin position="128"/>
        <end position="164"/>
    </location>
</feature>
<dbReference type="Pfam" id="PF01683">
    <property type="entry name" value="EB"/>
    <property type="match status" value="2"/>
</dbReference>
<name>A0A3P7JTG1_STRVU</name>